<dbReference type="AlphaFoldDB" id="A0A9J6BVI4"/>
<dbReference type="PROSITE" id="PS51155">
    <property type="entry name" value="CHIT_BIND_RR_2"/>
    <property type="match status" value="1"/>
</dbReference>
<comment type="caution">
    <text evidence="4">The sequence shown here is derived from an EMBL/GenBank/DDBJ whole genome shotgun (WGS) entry which is preliminary data.</text>
</comment>
<accession>A0A9J6BVI4</accession>
<feature type="signal peptide" evidence="3">
    <location>
        <begin position="1"/>
        <end position="21"/>
    </location>
</feature>
<protein>
    <submittedName>
        <fullName evidence="4">Uncharacterized protein</fullName>
    </submittedName>
</protein>
<dbReference type="PANTHER" id="PTHR10380:SF2">
    <property type="entry name" value="AGAP003037-PA"/>
    <property type="match status" value="1"/>
</dbReference>
<keyword evidence="5" id="KW-1185">Reference proteome</keyword>
<dbReference type="EMBL" id="JADBJN010000003">
    <property type="protein sequence ID" value="KAG5673919.1"/>
    <property type="molecule type" value="Genomic_DNA"/>
</dbReference>
<reference evidence="4" key="1">
    <citation type="submission" date="2021-03" db="EMBL/GenBank/DDBJ databases">
        <title>Chromosome level genome of the anhydrobiotic midge Polypedilum vanderplanki.</title>
        <authorList>
            <person name="Yoshida Y."/>
            <person name="Kikawada T."/>
            <person name="Gusev O."/>
        </authorList>
    </citation>
    <scope>NUCLEOTIDE SEQUENCE</scope>
    <source>
        <strain evidence="4">NIAS01</strain>
        <tissue evidence="4">Whole body or cell culture</tissue>
    </source>
</reference>
<feature type="region of interest" description="Disordered" evidence="2">
    <location>
        <begin position="387"/>
        <end position="407"/>
    </location>
</feature>
<evidence type="ECO:0000313" key="5">
    <source>
        <dbReference type="Proteomes" id="UP001107558"/>
    </source>
</evidence>
<organism evidence="4 5">
    <name type="scientific">Polypedilum vanderplanki</name>
    <name type="common">Sleeping chironomid midge</name>
    <dbReference type="NCBI Taxonomy" id="319348"/>
    <lineage>
        <taxon>Eukaryota</taxon>
        <taxon>Metazoa</taxon>
        <taxon>Ecdysozoa</taxon>
        <taxon>Arthropoda</taxon>
        <taxon>Hexapoda</taxon>
        <taxon>Insecta</taxon>
        <taxon>Pterygota</taxon>
        <taxon>Neoptera</taxon>
        <taxon>Endopterygota</taxon>
        <taxon>Diptera</taxon>
        <taxon>Nematocera</taxon>
        <taxon>Chironomoidea</taxon>
        <taxon>Chironomidae</taxon>
        <taxon>Chironominae</taxon>
        <taxon>Polypedilum</taxon>
        <taxon>Polypedilum</taxon>
    </lineage>
</organism>
<gene>
    <name evidence="4" type="ORF">PVAND_003920</name>
</gene>
<dbReference type="Proteomes" id="UP001107558">
    <property type="component" value="Chromosome 3"/>
</dbReference>
<sequence>MLLKSTIPIAVLLLFIISTDAQQTRKVRLRQRPIQIESAEEETSDEVIQYYRPQAKQDNAQELVYVSEDEYQNLYAQAQQTTSRPRDYRPAVTSVRPLPRVNHSPTTLAPRTKINEEKAAPVQTIRNYNKVNDDGSFTFGYEAADGSFKEETRGTDCVVRGKYGYIDPDGNKREFTYVSGNPCDPNNPDGEEEDEERVRNQSLEDQDENIPQNYPRRPPVTAARPRPIVPSTTRAPTTVFQNRYNAAEEEEEAIQYAQIPKTTPRPPQFIQQTQRPRIQVIQTTPAPTQTVSYASPTPSVNITPKPLYKIQNNNVLSIQQTQEPATTYRPHTVSIVTQKPAVQSTPAAAQFIPSKSVTFGSSAQRGSSSSSIDFDAEFKKFQQETGFQPITPSSASPQTTKVVKIPSASSDTTANPIYQTQLVYNPSTGQYDSALYQTIPQTDGDFQLNQRIQPYVQQYQPQQQQYQPQPQTIYRPQPQPAAAVPQSQSTQVPQQIYQKQQNELQFINSQQLFAQQLQMQQSQLQRDRIEAAKKQQSHRFQLQNAEPSPILTGQLRAQPGQQYYYLQPSTQGGGQIDAFLRGHNIEY</sequence>
<keyword evidence="1" id="KW-0193">Cuticle</keyword>
<evidence type="ECO:0000313" key="4">
    <source>
        <dbReference type="EMBL" id="KAG5673919.1"/>
    </source>
</evidence>
<feature type="chain" id="PRO_5039891747" evidence="3">
    <location>
        <begin position="22"/>
        <end position="587"/>
    </location>
</feature>
<dbReference type="GO" id="GO:0062129">
    <property type="term" value="C:chitin-based extracellular matrix"/>
    <property type="evidence" value="ECO:0007669"/>
    <property type="project" value="TreeGrafter"/>
</dbReference>
<dbReference type="InterPro" id="IPR000618">
    <property type="entry name" value="Insect_cuticle"/>
</dbReference>
<feature type="region of interest" description="Disordered" evidence="2">
    <location>
        <begin position="459"/>
        <end position="488"/>
    </location>
</feature>
<feature type="region of interest" description="Disordered" evidence="2">
    <location>
        <begin position="179"/>
        <end position="233"/>
    </location>
</feature>
<feature type="compositionally biased region" description="Low complexity" evidence="2">
    <location>
        <begin position="219"/>
        <end position="230"/>
    </location>
</feature>
<dbReference type="PANTHER" id="PTHR10380">
    <property type="entry name" value="CUTICLE PROTEIN"/>
    <property type="match status" value="1"/>
</dbReference>
<dbReference type="OrthoDB" id="7222477at2759"/>
<keyword evidence="3" id="KW-0732">Signal</keyword>
<dbReference type="Pfam" id="PF00379">
    <property type="entry name" value="Chitin_bind_4"/>
    <property type="match status" value="1"/>
</dbReference>
<dbReference type="InterPro" id="IPR050468">
    <property type="entry name" value="Cuticle_Struct_Prot"/>
</dbReference>
<name>A0A9J6BVI4_POLVA</name>
<evidence type="ECO:0000256" key="3">
    <source>
        <dbReference type="SAM" id="SignalP"/>
    </source>
</evidence>
<dbReference type="GO" id="GO:0008010">
    <property type="term" value="F:structural constituent of chitin-based larval cuticle"/>
    <property type="evidence" value="ECO:0007669"/>
    <property type="project" value="TreeGrafter"/>
</dbReference>
<proteinExistence type="predicted"/>
<evidence type="ECO:0000256" key="2">
    <source>
        <dbReference type="SAM" id="MobiDB-lite"/>
    </source>
</evidence>
<evidence type="ECO:0000256" key="1">
    <source>
        <dbReference type="PROSITE-ProRule" id="PRU00497"/>
    </source>
</evidence>